<organism evidence="2 3">
    <name type="scientific">Maridesulfovibrio hydrothermalis AM13 = DSM 14728</name>
    <dbReference type="NCBI Taxonomy" id="1121451"/>
    <lineage>
        <taxon>Bacteria</taxon>
        <taxon>Pseudomonadati</taxon>
        <taxon>Thermodesulfobacteriota</taxon>
        <taxon>Desulfovibrionia</taxon>
        <taxon>Desulfovibrionales</taxon>
        <taxon>Desulfovibrionaceae</taxon>
        <taxon>Maridesulfovibrio</taxon>
    </lineage>
</organism>
<evidence type="ECO:0000313" key="3">
    <source>
        <dbReference type="Proteomes" id="UP000010808"/>
    </source>
</evidence>
<dbReference type="AlphaFoldDB" id="L0RDV8"/>
<feature type="region of interest" description="Disordered" evidence="1">
    <location>
        <begin position="35"/>
        <end position="57"/>
    </location>
</feature>
<dbReference type="Proteomes" id="UP000010808">
    <property type="component" value="Chromosome"/>
</dbReference>
<dbReference type="KEGG" id="dhy:DESAM_21489"/>
<evidence type="ECO:0000313" key="2">
    <source>
        <dbReference type="EMBL" id="CCO23766.1"/>
    </source>
</evidence>
<sequence>MIGTKTQPCFEYLKGFETTYIVEQEGASVRDSLREVEVQGGGNSKHSKRRNRLSDSA</sequence>
<dbReference type="STRING" id="1121451.DESAM_21489"/>
<protein>
    <submittedName>
        <fullName evidence="2">Uncharacterized protein</fullName>
    </submittedName>
</protein>
<gene>
    <name evidence="2" type="ORF">DESAM_21489</name>
</gene>
<name>L0RDV8_9BACT</name>
<proteinExistence type="predicted"/>
<evidence type="ECO:0000256" key="1">
    <source>
        <dbReference type="SAM" id="MobiDB-lite"/>
    </source>
</evidence>
<keyword evidence="3" id="KW-1185">Reference proteome</keyword>
<dbReference type="HOGENOM" id="CLU_2989234_0_0_7"/>
<dbReference type="EMBL" id="FO203522">
    <property type="protein sequence ID" value="CCO23766.1"/>
    <property type="molecule type" value="Genomic_DNA"/>
</dbReference>
<accession>L0RDV8</accession>
<reference evidence="2 3" key="1">
    <citation type="submission" date="2012-10" db="EMBL/GenBank/DDBJ databases">
        <authorList>
            <person name="Genoscope - CEA"/>
        </authorList>
    </citation>
    <scope>NUCLEOTIDE SEQUENCE [LARGE SCALE GENOMIC DNA]</scope>
    <source>
        <strain evidence="3">AM13 / DSM 14728</strain>
    </source>
</reference>